<dbReference type="STRING" id="646529.Desaci_2945"/>
<dbReference type="eggNOG" id="COG1641">
    <property type="taxonomic scope" value="Bacteria"/>
</dbReference>
<dbReference type="Pfam" id="PF01969">
    <property type="entry name" value="Ni_insertion"/>
    <property type="match status" value="1"/>
</dbReference>
<dbReference type="AlphaFoldDB" id="I4D7T1"/>
<keyword evidence="1" id="KW-0533">Nickel</keyword>
<dbReference type="GO" id="GO:0016829">
    <property type="term" value="F:lyase activity"/>
    <property type="evidence" value="ECO:0007669"/>
    <property type="project" value="UniProtKB-KW"/>
</dbReference>
<dbReference type="HOGENOM" id="CLU_028523_1_0_9"/>
<dbReference type="PANTHER" id="PTHR36566">
    <property type="entry name" value="NICKEL INSERTION PROTEIN-RELATED"/>
    <property type="match status" value="1"/>
</dbReference>
<name>I4D7T1_DESAJ</name>
<sequence length="295" mass="32864">MKVLYWDIFAGISGDMALGSLIALGANPEKIIEQLHSIGLNEFRLDIRLRQVQGIQATDIDVVVLDNHEHKQNFSHNHEFANNHTHGHDHDHDHEHEHEHAHEHNHEHGHEYKNEYVQHDHTPVTHAHNRYLPDIQKMIMSGSLSERAQESALKVFNVLAEAEANVHGTTIDKVHFHEVGAVDSLVDIVGTCIALDQLDIEEIRVSTLPWSKGFVQCAHGTLPLPAPATLMLLRGFKFRDSGITGELITPTGAALMKALAQQTDFPEMIIHNVGYGSGKNDYGIPSLLRGVIGEI</sequence>
<feature type="region of interest" description="Disordered" evidence="3">
    <location>
        <begin position="81"/>
        <end position="109"/>
    </location>
</feature>
<organism evidence="4 5">
    <name type="scientific">Desulfosporosinus acidiphilus (strain DSM 22704 / JCM 16185 / SJ4)</name>
    <dbReference type="NCBI Taxonomy" id="646529"/>
    <lineage>
        <taxon>Bacteria</taxon>
        <taxon>Bacillati</taxon>
        <taxon>Bacillota</taxon>
        <taxon>Clostridia</taxon>
        <taxon>Eubacteriales</taxon>
        <taxon>Desulfitobacteriaceae</taxon>
        <taxon>Desulfosporosinus</taxon>
    </lineage>
</organism>
<evidence type="ECO:0000313" key="5">
    <source>
        <dbReference type="Proteomes" id="UP000002892"/>
    </source>
</evidence>
<gene>
    <name evidence="4" type="ordered locus">Desaci_2945</name>
</gene>
<reference evidence="4 5" key="1">
    <citation type="journal article" date="2012" name="J. Bacteriol.">
        <title>Complete genome sequences of Desulfosporosinus orientis DSM765T, Desulfosporosinus youngiae DSM17734T, Desulfosporosinus meridiei DSM13257T, and Desulfosporosinus acidiphilus DSM22704T.</title>
        <authorList>
            <person name="Pester M."/>
            <person name="Brambilla E."/>
            <person name="Alazard D."/>
            <person name="Rattei T."/>
            <person name="Weinmaier T."/>
            <person name="Han J."/>
            <person name="Lucas S."/>
            <person name="Lapidus A."/>
            <person name="Cheng J.F."/>
            <person name="Goodwin L."/>
            <person name="Pitluck S."/>
            <person name="Peters L."/>
            <person name="Ovchinnikova G."/>
            <person name="Teshima H."/>
            <person name="Detter J.C."/>
            <person name="Han C.S."/>
            <person name="Tapia R."/>
            <person name="Land M.L."/>
            <person name="Hauser L."/>
            <person name="Kyrpides N.C."/>
            <person name="Ivanova N.N."/>
            <person name="Pagani I."/>
            <person name="Huntmann M."/>
            <person name="Wei C.L."/>
            <person name="Davenport K.W."/>
            <person name="Daligault H."/>
            <person name="Chain P.S."/>
            <person name="Chen A."/>
            <person name="Mavromatis K."/>
            <person name="Markowitz V."/>
            <person name="Szeto E."/>
            <person name="Mikhailova N."/>
            <person name="Pati A."/>
            <person name="Wagner M."/>
            <person name="Woyke T."/>
            <person name="Ollivier B."/>
            <person name="Klenk H.P."/>
            <person name="Spring S."/>
            <person name="Loy A."/>
        </authorList>
    </citation>
    <scope>NUCLEOTIDE SEQUENCE [LARGE SCALE GENOMIC DNA]</scope>
    <source>
        <strain evidence="5">DSM 22704 / JCM 16185 / SJ4</strain>
    </source>
</reference>
<evidence type="ECO:0000256" key="2">
    <source>
        <dbReference type="ARBA" id="ARBA00023239"/>
    </source>
</evidence>
<evidence type="ECO:0000313" key="4">
    <source>
        <dbReference type="EMBL" id="AFM41855.1"/>
    </source>
</evidence>
<dbReference type="Proteomes" id="UP000002892">
    <property type="component" value="Chromosome"/>
</dbReference>
<evidence type="ECO:0008006" key="6">
    <source>
        <dbReference type="Google" id="ProtNLM"/>
    </source>
</evidence>
<evidence type="ECO:0000256" key="3">
    <source>
        <dbReference type="SAM" id="MobiDB-lite"/>
    </source>
</evidence>
<dbReference type="PANTHER" id="PTHR36566:SF1">
    <property type="entry name" value="PYRIDINIUM-3,5-BISTHIOCARBOXYLIC ACID MONONUCLEOTIDE NICKEL INSERTION PROTEIN"/>
    <property type="match status" value="1"/>
</dbReference>
<dbReference type="OrthoDB" id="9765625at2"/>
<keyword evidence="5" id="KW-1185">Reference proteome</keyword>
<dbReference type="EMBL" id="CP003639">
    <property type="protein sequence ID" value="AFM41855.1"/>
    <property type="molecule type" value="Genomic_DNA"/>
</dbReference>
<dbReference type="KEGG" id="dai:Desaci_2945"/>
<proteinExistence type="predicted"/>
<dbReference type="RefSeq" id="WP_014827848.1">
    <property type="nucleotide sequence ID" value="NC_018068.1"/>
</dbReference>
<dbReference type="InterPro" id="IPR002822">
    <property type="entry name" value="Ni_insertion"/>
</dbReference>
<accession>I4D7T1</accession>
<evidence type="ECO:0000256" key="1">
    <source>
        <dbReference type="ARBA" id="ARBA00022596"/>
    </source>
</evidence>
<protein>
    <recommendedName>
        <fullName evidence="6">TIGR00299 family protein</fullName>
    </recommendedName>
</protein>
<keyword evidence="2" id="KW-0456">Lyase</keyword>